<dbReference type="OrthoDB" id="682098at2759"/>
<reference evidence="2" key="1">
    <citation type="journal article" date="2021" name="bioRxiv">
        <title>Whole Genome Assembly and Annotation of Northern Wild Rice, Zizania palustris L., Supports a Whole Genome Duplication in the Zizania Genus.</title>
        <authorList>
            <person name="Haas M."/>
            <person name="Kono T."/>
            <person name="Macchietto M."/>
            <person name="Millas R."/>
            <person name="McGilp L."/>
            <person name="Shao M."/>
            <person name="Duquette J."/>
            <person name="Hirsch C.N."/>
            <person name="Kimball J."/>
        </authorList>
    </citation>
    <scope>NUCLEOTIDE SEQUENCE</scope>
    <source>
        <tissue evidence="2">Fresh leaf tissue</tissue>
    </source>
</reference>
<protein>
    <recommendedName>
        <fullName evidence="1">F-box associated beta-propeller type 3 domain-containing protein</fullName>
    </recommendedName>
</protein>
<dbReference type="EMBL" id="JAAALK010000287">
    <property type="protein sequence ID" value="KAG8056501.1"/>
    <property type="molecule type" value="Genomic_DNA"/>
</dbReference>
<evidence type="ECO:0000259" key="1">
    <source>
        <dbReference type="Pfam" id="PF08268"/>
    </source>
</evidence>
<dbReference type="Proteomes" id="UP000729402">
    <property type="component" value="Unassembled WGS sequence"/>
</dbReference>
<dbReference type="PANTHER" id="PTHR31672">
    <property type="entry name" value="BNACNNG10540D PROTEIN"/>
    <property type="match status" value="1"/>
</dbReference>
<organism evidence="2 3">
    <name type="scientific">Zizania palustris</name>
    <name type="common">Northern wild rice</name>
    <dbReference type="NCBI Taxonomy" id="103762"/>
    <lineage>
        <taxon>Eukaryota</taxon>
        <taxon>Viridiplantae</taxon>
        <taxon>Streptophyta</taxon>
        <taxon>Embryophyta</taxon>
        <taxon>Tracheophyta</taxon>
        <taxon>Spermatophyta</taxon>
        <taxon>Magnoliopsida</taxon>
        <taxon>Liliopsida</taxon>
        <taxon>Poales</taxon>
        <taxon>Poaceae</taxon>
        <taxon>BOP clade</taxon>
        <taxon>Oryzoideae</taxon>
        <taxon>Oryzeae</taxon>
        <taxon>Zizaniinae</taxon>
        <taxon>Zizania</taxon>
    </lineage>
</organism>
<comment type="caution">
    <text evidence="2">The sequence shown here is derived from an EMBL/GenBank/DDBJ whole genome shotgun (WGS) entry which is preliminary data.</text>
</comment>
<dbReference type="InterPro" id="IPR050796">
    <property type="entry name" value="SCF_F-box_component"/>
</dbReference>
<proteinExistence type="predicted"/>
<gene>
    <name evidence="2" type="ORF">GUJ93_ZPchr0002g23987</name>
</gene>
<dbReference type="AlphaFoldDB" id="A0A8J5RM64"/>
<keyword evidence="3" id="KW-1185">Reference proteome</keyword>
<sequence>MPTKPYHGLTLLCNAKSSAYYVLNLSTGEHVALLPCALADNHSPYGTDCAPPALSTGLGFDPVACEHKVVRLYQDLEKRPRCEVYSLGSGGRWRPCAGQVPEHATKGLEGRPPVFLDGCFYWHMHTGHMSCVEARMFRTPELILSLSASTEQFGWVHTPEELAPTVCHIVDHGSLCAVVDHRLTADASFLSKNKCSTCYSLFAALEAHLLINFVPILVCADRCALNLFNFELSTMHG</sequence>
<evidence type="ECO:0000313" key="2">
    <source>
        <dbReference type="EMBL" id="KAG8056501.1"/>
    </source>
</evidence>
<dbReference type="PANTHER" id="PTHR31672:SF2">
    <property type="entry name" value="F-BOX DOMAIN-CONTAINING PROTEIN"/>
    <property type="match status" value="1"/>
</dbReference>
<dbReference type="Pfam" id="PF08268">
    <property type="entry name" value="FBA_3"/>
    <property type="match status" value="1"/>
</dbReference>
<reference evidence="2" key="2">
    <citation type="submission" date="2021-02" db="EMBL/GenBank/DDBJ databases">
        <authorList>
            <person name="Kimball J.A."/>
            <person name="Haas M.W."/>
            <person name="Macchietto M."/>
            <person name="Kono T."/>
            <person name="Duquette J."/>
            <person name="Shao M."/>
        </authorList>
    </citation>
    <scope>NUCLEOTIDE SEQUENCE</scope>
    <source>
        <tissue evidence="2">Fresh leaf tissue</tissue>
    </source>
</reference>
<evidence type="ECO:0000313" key="3">
    <source>
        <dbReference type="Proteomes" id="UP000729402"/>
    </source>
</evidence>
<accession>A0A8J5RM64</accession>
<dbReference type="InterPro" id="IPR013187">
    <property type="entry name" value="F-box-assoc_dom_typ3"/>
</dbReference>
<name>A0A8J5RM64_ZIZPA</name>
<feature type="domain" description="F-box associated beta-propeller type 3" evidence="1">
    <location>
        <begin position="5"/>
        <end position="172"/>
    </location>
</feature>